<keyword evidence="2 6" id="KW-0808">Transferase</keyword>
<evidence type="ECO:0000256" key="3">
    <source>
        <dbReference type="RuleBase" id="RU003494"/>
    </source>
</evidence>
<organism evidence="6 7">
    <name type="scientific">Pseudomonas gingeri</name>
    <dbReference type="NCBI Taxonomy" id="117681"/>
    <lineage>
        <taxon>Bacteria</taxon>
        <taxon>Pseudomonadati</taxon>
        <taxon>Pseudomonadota</taxon>
        <taxon>Gammaproteobacteria</taxon>
        <taxon>Pseudomonadales</taxon>
        <taxon>Pseudomonadaceae</taxon>
        <taxon>Pseudomonas</taxon>
    </lineage>
</organism>
<evidence type="ECO:0000259" key="4">
    <source>
        <dbReference type="PROSITE" id="PS50404"/>
    </source>
</evidence>
<dbReference type="InterPro" id="IPR036249">
    <property type="entry name" value="Thioredoxin-like_sf"/>
</dbReference>
<accession>A0A7Y8C4K9</accession>
<sequence>MAITLYGDLKSRAHRVAWMLKELQLPFEHVPTGFLDGGTHHPEFLRINPNARVPALVDGDLVLFESLAINLYLARCYGCGTLGPGGVAEDAQATQWSLWVANEVEKALLFAAANRFLFTPDQRNADEAQMALTKLERPFAVLEARLRNQRWLVGGRFTVADLNVCAVMSLIPLADIDVSRWPSMQDWLHRSLERPAAADWKPIRFTIPRPATPLGVLQMFV</sequence>
<dbReference type="SFLD" id="SFLDG01150">
    <property type="entry name" value="Main.1:_Beta-like"/>
    <property type="match status" value="1"/>
</dbReference>
<feature type="domain" description="GST N-terminal" evidence="4">
    <location>
        <begin position="1"/>
        <end position="81"/>
    </location>
</feature>
<dbReference type="PANTHER" id="PTHR44051">
    <property type="entry name" value="GLUTATHIONE S-TRANSFERASE-RELATED"/>
    <property type="match status" value="1"/>
</dbReference>
<dbReference type="Proteomes" id="UP000539985">
    <property type="component" value="Unassembled WGS sequence"/>
</dbReference>
<dbReference type="InterPro" id="IPR004046">
    <property type="entry name" value="GST_C"/>
</dbReference>
<dbReference type="InterPro" id="IPR004045">
    <property type="entry name" value="Glutathione_S-Trfase_N"/>
</dbReference>
<feature type="domain" description="GST C-terminal" evidence="5">
    <location>
        <begin position="86"/>
        <end position="214"/>
    </location>
</feature>
<dbReference type="CDD" id="cd03046">
    <property type="entry name" value="GST_N_GTT1_like"/>
    <property type="match status" value="1"/>
</dbReference>
<evidence type="ECO:0000259" key="5">
    <source>
        <dbReference type="PROSITE" id="PS50405"/>
    </source>
</evidence>
<dbReference type="PROSITE" id="PS50405">
    <property type="entry name" value="GST_CTER"/>
    <property type="match status" value="1"/>
</dbReference>
<dbReference type="PANTHER" id="PTHR44051:SF8">
    <property type="entry name" value="GLUTATHIONE S-TRANSFERASE GSTA"/>
    <property type="match status" value="1"/>
</dbReference>
<dbReference type="InterPro" id="IPR040079">
    <property type="entry name" value="Glutathione_S-Trfase"/>
</dbReference>
<reference evidence="6 7" key="1">
    <citation type="submission" date="2020-04" db="EMBL/GenBank/DDBJ databases">
        <title>Molecular characterization of pseudomonads from Agaricus bisporus reveal novel blotch 2 pathogens in Western Europe.</title>
        <authorList>
            <person name="Taparia T."/>
            <person name="Krijger M."/>
            <person name="Haynes E."/>
            <person name="Elpinstone J.G."/>
            <person name="Noble R."/>
            <person name="Van Der Wolf J."/>
        </authorList>
    </citation>
    <scope>NUCLEOTIDE SEQUENCE [LARGE SCALE GENOMIC DNA]</scope>
    <source>
        <strain evidence="6 7">H7001</strain>
    </source>
</reference>
<evidence type="ECO:0000256" key="2">
    <source>
        <dbReference type="ARBA" id="ARBA00022679"/>
    </source>
</evidence>
<dbReference type="Gene3D" id="3.40.30.10">
    <property type="entry name" value="Glutaredoxin"/>
    <property type="match status" value="1"/>
</dbReference>
<dbReference type="RefSeq" id="WP_177105361.1">
    <property type="nucleotide sequence ID" value="NZ_JACAQB010000026.1"/>
</dbReference>
<dbReference type="Pfam" id="PF02798">
    <property type="entry name" value="GST_N"/>
    <property type="match status" value="1"/>
</dbReference>
<gene>
    <name evidence="6" type="ORF">HX882_28480</name>
</gene>
<dbReference type="EMBL" id="JACAQB010000026">
    <property type="protein sequence ID" value="NWB99810.1"/>
    <property type="molecule type" value="Genomic_DNA"/>
</dbReference>
<dbReference type="SFLD" id="SFLDG00358">
    <property type="entry name" value="Main_(cytGST)"/>
    <property type="match status" value="1"/>
</dbReference>
<dbReference type="GO" id="GO:0016740">
    <property type="term" value="F:transferase activity"/>
    <property type="evidence" value="ECO:0007669"/>
    <property type="project" value="UniProtKB-KW"/>
</dbReference>
<dbReference type="SUPFAM" id="SSF47616">
    <property type="entry name" value="GST C-terminal domain-like"/>
    <property type="match status" value="1"/>
</dbReference>
<evidence type="ECO:0000313" key="6">
    <source>
        <dbReference type="EMBL" id="NWB99810.1"/>
    </source>
</evidence>
<dbReference type="Pfam" id="PF00043">
    <property type="entry name" value="GST_C"/>
    <property type="match status" value="1"/>
</dbReference>
<proteinExistence type="inferred from homology"/>
<dbReference type="SFLD" id="SFLDS00019">
    <property type="entry name" value="Glutathione_Transferase_(cytos"/>
    <property type="match status" value="1"/>
</dbReference>
<dbReference type="FunFam" id="3.40.30.10:FF:000039">
    <property type="entry name" value="Glutathione S-transferase domain"/>
    <property type="match status" value="1"/>
</dbReference>
<comment type="caution">
    <text evidence="6">The sequence shown here is derived from an EMBL/GenBank/DDBJ whole genome shotgun (WGS) entry which is preliminary data.</text>
</comment>
<dbReference type="SUPFAM" id="SSF52833">
    <property type="entry name" value="Thioredoxin-like"/>
    <property type="match status" value="1"/>
</dbReference>
<dbReference type="AlphaFoldDB" id="A0A7Y8C4K9"/>
<evidence type="ECO:0000313" key="7">
    <source>
        <dbReference type="Proteomes" id="UP000539985"/>
    </source>
</evidence>
<name>A0A7Y8C4K9_9PSED</name>
<dbReference type="InterPro" id="IPR010987">
    <property type="entry name" value="Glutathione-S-Trfase_C-like"/>
</dbReference>
<dbReference type="Gene3D" id="1.20.1050.10">
    <property type="match status" value="1"/>
</dbReference>
<dbReference type="InterPro" id="IPR036282">
    <property type="entry name" value="Glutathione-S-Trfase_C_sf"/>
</dbReference>
<dbReference type="PROSITE" id="PS50404">
    <property type="entry name" value="GST_NTER"/>
    <property type="match status" value="1"/>
</dbReference>
<evidence type="ECO:0000256" key="1">
    <source>
        <dbReference type="ARBA" id="ARBA00007409"/>
    </source>
</evidence>
<comment type="similarity">
    <text evidence="1 3">Belongs to the GST superfamily.</text>
</comment>
<protein>
    <submittedName>
        <fullName evidence="6">Glutathione S-transferase family protein</fullName>
    </submittedName>
</protein>